<dbReference type="Pfam" id="PF06294">
    <property type="entry name" value="CH_2"/>
    <property type="match status" value="1"/>
</dbReference>
<dbReference type="Gene3D" id="1.10.418.10">
    <property type="entry name" value="Calponin-like domain"/>
    <property type="match status" value="1"/>
</dbReference>
<dbReference type="InterPro" id="IPR010441">
    <property type="entry name" value="CH_2"/>
</dbReference>
<dbReference type="PANTHER" id="PTHR12509:SF8">
    <property type="entry name" value="SPERMATOGENESIS-ASSOCIATED PROTEIN 4"/>
    <property type="match status" value="1"/>
</dbReference>
<accession>F0VZM1</accession>
<dbReference type="HOGENOM" id="CLU_017683_0_0_1"/>
<protein>
    <submittedName>
        <fullName evidence="2">Uncharacterized protein AlNc14C2G359</fullName>
    </submittedName>
</protein>
<reference evidence="2" key="1">
    <citation type="journal article" date="2011" name="PLoS Biol.">
        <title>Gene gain and loss during evolution of obligate parasitism in the white rust pathogen of Arabidopsis thaliana.</title>
        <authorList>
            <person name="Kemen E."/>
            <person name="Gardiner A."/>
            <person name="Schultz-Larsen T."/>
            <person name="Kemen A.C."/>
            <person name="Balmuth A.L."/>
            <person name="Robert-Seilaniantz A."/>
            <person name="Bailey K."/>
            <person name="Holub E."/>
            <person name="Studholme D.J."/>
            <person name="Maclean D."/>
            <person name="Jones J.D."/>
        </authorList>
    </citation>
    <scope>NUCLEOTIDE SEQUENCE</scope>
</reference>
<dbReference type="GO" id="GO:0008017">
    <property type="term" value="F:microtubule binding"/>
    <property type="evidence" value="ECO:0007669"/>
    <property type="project" value="TreeGrafter"/>
</dbReference>
<gene>
    <name evidence="2" type="primary">AlNc14C2G359</name>
    <name evidence="2" type="ORF">ALNC14_003940</name>
</gene>
<dbReference type="PANTHER" id="PTHR12509">
    <property type="entry name" value="SPERMATOGENESIS-ASSOCIATED 4-RELATED"/>
    <property type="match status" value="1"/>
</dbReference>
<name>F0VZM1_9STRA</name>
<dbReference type="InterPro" id="IPR036872">
    <property type="entry name" value="CH_dom_sf"/>
</dbReference>
<organism evidence="2">
    <name type="scientific">Albugo laibachii Nc14</name>
    <dbReference type="NCBI Taxonomy" id="890382"/>
    <lineage>
        <taxon>Eukaryota</taxon>
        <taxon>Sar</taxon>
        <taxon>Stramenopiles</taxon>
        <taxon>Oomycota</taxon>
        <taxon>Peronosporomycetes</taxon>
        <taxon>Albuginales</taxon>
        <taxon>Albuginaceae</taxon>
        <taxon>Albugo</taxon>
    </lineage>
</organism>
<dbReference type="GO" id="GO:0005930">
    <property type="term" value="C:axoneme"/>
    <property type="evidence" value="ECO:0007669"/>
    <property type="project" value="TreeGrafter"/>
</dbReference>
<dbReference type="InterPro" id="IPR052111">
    <property type="entry name" value="Spermatogenesis_Ciliary_MAP"/>
</dbReference>
<proteinExistence type="predicted"/>
<dbReference type="AlphaFoldDB" id="F0VZM1"/>
<sequence length="783" mass="88663">MHSFDNGIGFKVKKDNWDQLTKLFQRVPELESAMTKTDIDEVIYCHNGAAVAMMNKLYECLTKRVIMKNTAQPPASEDSSTNQLTSEVQVNATPSYAKTTGITIIRQRAREAEVSEIKDEMEISRMLRETQLQHEALVKLERPRRELGADAMNAEKINQHHGMKAPVRKYHDKTISKASDVIKEVQIRSVSIPNLDHLHTARETRDADTRIDTVLHHGSENVMVINEDFNKSSQDTSAMKLLDTFVSQHPSSCGSTLDETGQFSAFLCSLQNKSHDRDGACSLLSDLACDQSKDLAHLFLESPQDFWLFFGLMHPFLVGSTCNKRIDENLKKLIISIGQQCVNRDSSRATILAMDYIIPKLPNVESLTSRRMTFVEILYAFTARSPIGHIQMLKRIRESTSIENLQVFIHMLSISIHMESELDDALVDLYYYYCCIGLEKSSVKLRAACLGMLSPLIQCNPSLGSNIFSFLSLSSLSAHNWWEVKVQMLRVSSTMLRLLVDSGNMCKNDFEAPLATIDQEFRPESHLIVRQMGLYYFASILKSLQELVPIYVDVLLSLPEALISALFGSPRDDHHARNAIWESNNAHDAEGNRFQLVSVGYSGIQYSTGPLQPLWDSIAVAKQLFYQWQMNTAIPGNDKATITYSCMIILHACFSQLFAHEATITSAIELYEQLKSSIVLGLLQIRLLHFAIEIMEMVFEHCDGSLDFLIENMLTDDQFIMVATELISHGNQDIRQIALEDLLLAKMQNPRIKSLILDCVRAIESHSQSAEFRASRYYHDILR</sequence>
<evidence type="ECO:0000259" key="1">
    <source>
        <dbReference type="Pfam" id="PF06294"/>
    </source>
</evidence>
<reference evidence="2" key="2">
    <citation type="submission" date="2011-02" db="EMBL/GenBank/DDBJ databases">
        <authorList>
            <person name="MacLean D."/>
        </authorList>
    </citation>
    <scope>NUCLEOTIDE SEQUENCE</scope>
</reference>
<dbReference type="GO" id="GO:0051493">
    <property type="term" value="P:regulation of cytoskeleton organization"/>
    <property type="evidence" value="ECO:0007669"/>
    <property type="project" value="TreeGrafter"/>
</dbReference>
<evidence type="ECO:0000313" key="2">
    <source>
        <dbReference type="EMBL" id="CCA14251.1"/>
    </source>
</evidence>
<feature type="domain" description="CH-like" evidence="1">
    <location>
        <begin position="1"/>
        <end position="59"/>
    </location>
</feature>
<dbReference type="EMBL" id="FR824047">
    <property type="protein sequence ID" value="CCA14251.1"/>
    <property type="molecule type" value="Genomic_DNA"/>
</dbReference>